<evidence type="ECO:0000313" key="2">
    <source>
        <dbReference type="EMBL" id="SFB06205.1"/>
    </source>
</evidence>
<keyword evidence="1" id="KW-0732">Signal</keyword>
<dbReference type="Proteomes" id="UP000199113">
    <property type="component" value="Unassembled WGS sequence"/>
</dbReference>
<sequence length="288" mass="29824">MQMVKKMKGVVAVVGATVLACTPLLSSPTVAGASSAATSSAAMPHITAKVTKQGIVVRGTAGLRAGRVHLTVKGPGTVEFVSFDPGYTADDFVSDVNKCGEKCNVKALKRALANATIHGGMTGGTGTIVLPTAGSYTPFTIGERGAVVGQPFRVSGPPRKSSAPSVDGKILAKKGLSWGGSSMLPAEGRFLFKNKRDSGVPHFVQLQQVEVGTTADQVIDALLAGENGPPPPFLEAGLLTGTLSPGHSMTVDYDLPPGHYAVICFFPDPNMKGMPHAFMGMVRVIHLM</sequence>
<feature type="chain" id="PRO_5038456694" evidence="1">
    <location>
        <begin position="32"/>
        <end position="288"/>
    </location>
</feature>
<dbReference type="STRING" id="748909.SAMN05192575_103134"/>
<evidence type="ECO:0000256" key="1">
    <source>
        <dbReference type="SAM" id="SignalP"/>
    </source>
</evidence>
<dbReference type="AlphaFoldDB" id="A0A1I0XYV2"/>
<proteinExistence type="predicted"/>
<dbReference type="EMBL" id="FOKC01000003">
    <property type="protein sequence ID" value="SFB06205.1"/>
    <property type="molecule type" value="Genomic_DNA"/>
</dbReference>
<dbReference type="SUPFAM" id="SSF49503">
    <property type="entry name" value="Cupredoxins"/>
    <property type="match status" value="1"/>
</dbReference>
<organism evidence="2 3">
    <name type="scientific">Nocardioides alpinus</name>
    <dbReference type="NCBI Taxonomy" id="748909"/>
    <lineage>
        <taxon>Bacteria</taxon>
        <taxon>Bacillati</taxon>
        <taxon>Actinomycetota</taxon>
        <taxon>Actinomycetes</taxon>
        <taxon>Propionibacteriales</taxon>
        <taxon>Nocardioidaceae</taxon>
        <taxon>Nocardioides</taxon>
    </lineage>
</organism>
<evidence type="ECO:0000313" key="3">
    <source>
        <dbReference type="Proteomes" id="UP000199113"/>
    </source>
</evidence>
<accession>A0A1I0XYV2</accession>
<feature type="signal peptide" evidence="1">
    <location>
        <begin position="1"/>
        <end position="31"/>
    </location>
</feature>
<reference evidence="2" key="1">
    <citation type="submission" date="2016-10" db="EMBL/GenBank/DDBJ databases">
        <authorList>
            <person name="de Groot N.N."/>
        </authorList>
    </citation>
    <scope>NUCLEOTIDE SEQUENCE [LARGE SCALE GENOMIC DNA]</scope>
    <source>
        <strain evidence="2">CGMCC 1.10697</strain>
    </source>
</reference>
<gene>
    <name evidence="2" type="ORF">SAMN05192575_103134</name>
</gene>
<dbReference type="PROSITE" id="PS51257">
    <property type="entry name" value="PROKAR_LIPOPROTEIN"/>
    <property type="match status" value="1"/>
</dbReference>
<dbReference type="InterPro" id="IPR008972">
    <property type="entry name" value="Cupredoxin"/>
</dbReference>
<protein>
    <submittedName>
        <fullName evidence="2">Uncharacterized protein</fullName>
    </submittedName>
</protein>
<name>A0A1I0XYV2_9ACTN</name>